<organism evidence="2 3">
    <name type="scientific">Acinetobacter indicus</name>
    <dbReference type="NCBI Taxonomy" id="756892"/>
    <lineage>
        <taxon>Bacteria</taxon>
        <taxon>Pseudomonadati</taxon>
        <taxon>Pseudomonadota</taxon>
        <taxon>Gammaproteobacteria</taxon>
        <taxon>Moraxellales</taxon>
        <taxon>Moraxellaceae</taxon>
        <taxon>Acinetobacter</taxon>
    </lineage>
</organism>
<name>A0AAW8YYI6_9GAMM</name>
<dbReference type="RefSeq" id="WP_317305225.1">
    <property type="nucleotide sequence ID" value="NZ_JAWJYY010000001.1"/>
</dbReference>
<accession>A0AAW8YYI6</accession>
<comment type="caution">
    <text evidence="2">The sequence shown here is derived from an EMBL/GenBank/DDBJ whole genome shotgun (WGS) entry which is preliminary data.</text>
</comment>
<keyword evidence="1" id="KW-1133">Transmembrane helix</keyword>
<keyword evidence="1" id="KW-0812">Transmembrane</keyword>
<feature type="transmembrane region" description="Helical" evidence="1">
    <location>
        <begin position="39"/>
        <end position="63"/>
    </location>
</feature>
<feature type="transmembrane region" description="Helical" evidence="1">
    <location>
        <begin position="218"/>
        <end position="241"/>
    </location>
</feature>
<dbReference type="Pfam" id="PF10997">
    <property type="entry name" value="Amj"/>
    <property type="match status" value="1"/>
</dbReference>
<evidence type="ECO:0000313" key="3">
    <source>
        <dbReference type="Proteomes" id="UP001284654"/>
    </source>
</evidence>
<feature type="transmembrane region" description="Helical" evidence="1">
    <location>
        <begin position="6"/>
        <end position="27"/>
    </location>
</feature>
<dbReference type="EMBL" id="JAWJYY010000001">
    <property type="protein sequence ID" value="MDV4314274.1"/>
    <property type="molecule type" value="Genomic_DNA"/>
</dbReference>
<feature type="transmembrane region" description="Helical" evidence="1">
    <location>
        <begin position="146"/>
        <end position="171"/>
    </location>
</feature>
<dbReference type="InterPro" id="IPR021260">
    <property type="entry name" value="Amj"/>
</dbReference>
<protein>
    <submittedName>
        <fullName evidence="2">DUF2837 family protein</fullName>
    </submittedName>
</protein>
<dbReference type="Proteomes" id="UP001284654">
    <property type="component" value="Unassembled WGS sequence"/>
</dbReference>
<dbReference type="AlphaFoldDB" id="A0AAW8YYI6"/>
<reference evidence="2" key="1">
    <citation type="submission" date="2023-10" db="EMBL/GenBank/DDBJ databases">
        <authorList>
            <person name="Sykes E.M.E."/>
            <person name="Khan I.U.H."/>
            <person name="Kumar A."/>
        </authorList>
    </citation>
    <scope>NUCLEOTIDE SEQUENCE</scope>
    <source>
        <strain evidence="2">IK5</strain>
    </source>
</reference>
<evidence type="ECO:0000313" key="2">
    <source>
        <dbReference type="EMBL" id="MDV4314274.1"/>
    </source>
</evidence>
<keyword evidence="1" id="KW-0472">Membrane</keyword>
<feature type="transmembrane region" description="Helical" evidence="1">
    <location>
        <begin position="177"/>
        <end position="197"/>
    </location>
</feature>
<proteinExistence type="predicted"/>
<feature type="transmembrane region" description="Helical" evidence="1">
    <location>
        <begin position="75"/>
        <end position="96"/>
    </location>
</feature>
<sequence length="243" mass="27551">MNFNYLILSVIFCFGCIQLIEVLSYMARISGVIENKRSLAYSLQNAIFMLTRFFTMALLPMLGYLIDIGLDKNNYLEMVCGALFFSTVLTVLSYNYKHTIVLIFSKVIKKVSLGSNVLKEILMIPYYLLNRDTDKLSISVKLHRGIFINSALVFGIYSLSVFMVFFIALFFPDHRTMISQLSGVTNAFATVLLTFFIEPKISRVIDNNVDKNVGVSMLFSLVLGRIIGIGFLGFLLLFIIFNI</sequence>
<gene>
    <name evidence="2" type="ORF">MSG88_00320</name>
</gene>
<evidence type="ECO:0000256" key="1">
    <source>
        <dbReference type="SAM" id="Phobius"/>
    </source>
</evidence>